<keyword evidence="2" id="KW-0719">Serine esterase</keyword>
<keyword evidence="5" id="KW-0325">Glycoprotein</keyword>
<name>A0A8S4FJU4_PLUXY</name>
<evidence type="ECO:0000256" key="3">
    <source>
        <dbReference type="ARBA" id="ARBA00022801"/>
    </source>
</evidence>
<evidence type="ECO:0000256" key="5">
    <source>
        <dbReference type="ARBA" id="ARBA00023180"/>
    </source>
</evidence>
<dbReference type="EMBL" id="CAJHNJ030000036">
    <property type="protein sequence ID" value="CAG9128595.1"/>
    <property type="molecule type" value="Genomic_DNA"/>
</dbReference>
<dbReference type="InterPro" id="IPR002018">
    <property type="entry name" value="CarbesteraseB"/>
</dbReference>
<dbReference type="EC" id="3.1.1.-" evidence="6"/>
<evidence type="ECO:0000259" key="7">
    <source>
        <dbReference type="Pfam" id="PF00135"/>
    </source>
</evidence>
<dbReference type="AlphaFoldDB" id="A0A8S4FJU4"/>
<dbReference type="Proteomes" id="UP000653454">
    <property type="component" value="Unassembled WGS sequence"/>
</dbReference>
<dbReference type="PANTHER" id="PTHR11559">
    <property type="entry name" value="CARBOXYLESTERASE"/>
    <property type="match status" value="1"/>
</dbReference>
<dbReference type="InterPro" id="IPR050309">
    <property type="entry name" value="Type-B_Carboxylest/Lipase"/>
</dbReference>
<evidence type="ECO:0000256" key="1">
    <source>
        <dbReference type="ARBA" id="ARBA00005964"/>
    </source>
</evidence>
<gene>
    <name evidence="8" type="ORF">PLXY2_LOCUS9227</name>
</gene>
<proteinExistence type="inferred from homology"/>
<keyword evidence="4" id="KW-1015">Disulfide bond</keyword>
<dbReference type="SUPFAM" id="SSF53474">
    <property type="entry name" value="alpha/beta-Hydrolases"/>
    <property type="match status" value="1"/>
</dbReference>
<keyword evidence="3 6" id="KW-0378">Hydrolase</keyword>
<dbReference type="Gene3D" id="3.40.50.1820">
    <property type="entry name" value="alpha/beta hydrolase"/>
    <property type="match status" value="1"/>
</dbReference>
<dbReference type="InterPro" id="IPR029058">
    <property type="entry name" value="AB_hydrolase_fold"/>
</dbReference>
<organism evidence="8 9">
    <name type="scientific">Plutella xylostella</name>
    <name type="common">Diamondback moth</name>
    <name type="synonym">Plutella maculipennis</name>
    <dbReference type="NCBI Taxonomy" id="51655"/>
    <lineage>
        <taxon>Eukaryota</taxon>
        <taxon>Metazoa</taxon>
        <taxon>Ecdysozoa</taxon>
        <taxon>Arthropoda</taxon>
        <taxon>Hexapoda</taxon>
        <taxon>Insecta</taxon>
        <taxon>Pterygota</taxon>
        <taxon>Neoptera</taxon>
        <taxon>Endopterygota</taxon>
        <taxon>Lepidoptera</taxon>
        <taxon>Glossata</taxon>
        <taxon>Ditrysia</taxon>
        <taxon>Yponomeutoidea</taxon>
        <taxon>Plutellidae</taxon>
        <taxon>Plutella</taxon>
    </lineage>
</organism>
<dbReference type="Pfam" id="PF00135">
    <property type="entry name" value="COesterase"/>
    <property type="match status" value="1"/>
</dbReference>
<keyword evidence="6" id="KW-0732">Signal</keyword>
<dbReference type="PROSITE" id="PS00122">
    <property type="entry name" value="CARBOXYLESTERASE_B_1"/>
    <property type="match status" value="1"/>
</dbReference>
<keyword evidence="9" id="KW-1185">Reference proteome</keyword>
<dbReference type="InterPro" id="IPR019826">
    <property type="entry name" value="Carboxylesterase_B_AS"/>
</dbReference>
<accession>A0A8S4FJU4</accession>
<feature type="chain" id="PRO_5035958931" description="Carboxylic ester hydrolase" evidence="6">
    <location>
        <begin position="18"/>
        <end position="527"/>
    </location>
</feature>
<feature type="signal peptide" evidence="6">
    <location>
        <begin position="1"/>
        <end position="17"/>
    </location>
</feature>
<reference evidence="8" key="1">
    <citation type="submission" date="2020-11" db="EMBL/GenBank/DDBJ databases">
        <authorList>
            <person name="Whiteford S."/>
        </authorList>
    </citation>
    <scope>NUCLEOTIDE SEQUENCE</scope>
</reference>
<evidence type="ECO:0000313" key="8">
    <source>
        <dbReference type="EMBL" id="CAG9128595.1"/>
    </source>
</evidence>
<dbReference type="GO" id="GO:0052689">
    <property type="term" value="F:carboxylic ester hydrolase activity"/>
    <property type="evidence" value="ECO:0007669"/>
    <property type="project" value="UniProtKB-KW"/>
</dbReference>
<evidence type="ECO:0000256" key="6">
    <source>
        <dbReference type="RuleBase" id="RU361235"/>
    </source>
</evidence>
<feature type="domain" description="Carboxylesterase type B" evidence="7">
    <location>
        <begin position="25"/>
        <end position="520"/>
    </location>
</feature>
<comment type="caution">
    <text evidence="8">The sequence shown here is derived from an EMBL/GenBank/DDBJ whole genome shotgun (WGS) entry which is preliminary data.</text>
</comment>
<evidence type="ECO:0000256" key="2">
    <source>
        <dbReference type="ARBA" id="ARBA00022487"/>
    </source>
</evidence>
<comment type="similarity">
    <text evidence="1 6">Belongs to the type-B carboxylesterase/lipase family.</text>
</comment>
<protein>
    <recommendedName>
        <fullName evidence="6">Carboxylic ester hydrolase</fullName>
        <ecNumber evidence="6">3.1.1.-</ecNumber>
    </recommendedName>
</protein>
<sequence length="527" mass="58973">MLLELVLFSTLSLFVSASDVLYRDVETEEGLVRGSNVDRQDVFSYYGIPYASAPTGADRFKAPLPPTKRHELFNANIRNIICPQRPIFSDTFLQLNRTIDCLRLNIFTPTTIEKKLPVMVYIHGGGWQEGYGMIFNPSALAQRGIIAVNINYRLGVHGFLCLGTEFAPGNAGYKDQAAALRWIRSNIAKFGGDPEKVTLAGSSSGSFSVELHMLSDMSRGLFSQVILESVSAISDSGFSAPLDTAEAFLNQFGITTGKNVTQLEYLYSSLSDAALNQGLRGANGLLGFMTCLETYGSKSERFIDRKPADIIRESDYEKRPYLTGVTAFEGIEIYSKPSIELDELVPSNINFSSEESRRDAAKAIYDFYFPTGEVTDEGIVDYYTDRIFVYPSFTSAKAHAKNSLPVYVYLFTYNGTVNLPPKSQVSVKGPGHVAHSLYIQDYDYSELYKNMTADDYVMQNRLREMWANFVKFGEPIPSTTDLLPVSWPPLTPGADGNQYLTIDQQMKYGEDPLKRRYQFWSRLYGSQ</sequence>
<evidence type="ECO:0000256" key="4">
    <source>
        <dbReference type="ARBA" id="ARBA00023157"/>
    </source>
</evidence>
<evidence type="ECO:0000313" key="9">
    <source>
        <dbReference type="Proteomes" id="UP000653454"/>
    </source>
</evidence>